<keyword evidence="2" id="KW-1185">Reference proteome</keyword>
<organism evidence="1 2">
    <name type="scientific">Hoyosella rhizosphaerae</name>
    <dbReference type="NCBI Taxonomy" id="1755582"/>
    <lineage>
        <taxon>Bacteria</taxon>
        <taxon>Bacillati</taxon>
        <taxon>Actinomycetota</taxon>
        <taxon>Actinomycetes</taxon>
        <taxon>Mycobacteriales</taxon>
        <taxon>Hoyosellaceae</taxon>
        <taxon>Hoyosella</taxon>
    </lineage>
</organism>
<evidence type="ECO:0000313" key="1">
    <source>
        <dbReference type="EMBL" id="GGC55604.1"/>
    </source>
</evidence>
<protein>
    <submittedName>
        <fullName evidence="1">Uncharacterized protein</fullName>
    </submittedName>
</protein>
<reference evidence="1" key="2">
    <citation type="submission" date="2020-09" db="EMBL/GenBank/DDBJ databases">
        <authorList>
            <person name="Sun Q."/>
            <person name="Zhou Y."/>
        </authorList>
    </citation>
    <scope>NUCLEOTIDE SEQUENCE</scope>
    <source>
        <strain evidence="1">CGMCC 1.15478</strain>
    </source>
</reference>
<reference evidence="1" key="1">
    <citation type="journal article" date="2014" name="Int. J. Syst. Evol. Microbiol.">
        <title>Complete genome sequence of Corynebacterium casei LMG S-19264T (=DSM 44701T), isolated from a smear-ripened cheese.</title>
        <authorList>
            <consortium name="US DOE Joint Genome Institute (JGI-PGF)"/>
            <person name="Walter F."/>
            <person name="Albersmeier A."/>
            <person name="Kalinowski J."/>
            <person name="Ruckert C."/>
        </authorList>
    </citation>
    <scope>NUCLEOTIDE SEQUENCE</scope>
    <source>
        <strain evidence="1">CGMCC 1.15478</strain>
    </source>
</reference>
<name>A0A916U278_9ACTN</name>
<dbReference type="EMBL" id="BMJH01000001">
    <property type="protein sequence ID" value="GGC55604.1"/>
    <property type="molecule type" value="Genomic_DNA"/>
</dbReference>
<evidence type="ECO:0000313" key="2">
    <source>
        <dbReference type="Proteomes" id="UP000641514"/>
    </source>
</evidence>
<sequence length="99" mass="11232">MFQVGYQLIAHAPASNGTYKATLTCGDRVFVTGPHPHCSSGLTYYRVKDEPRWVFAGHVKSLRPVSRIDWLNWWSAACAWCKRTFSNLLRYSVTPVPSN</sequence>
<proteinExistence type="predicted"/>
<dbReference type="Proteomes" id="UP000641514">
    <property type="component" value="Unassembled WGS sequence"/>
</dbReference>
<comment type="caution">
    <text evidence="1">The sequence shown here is derived from an EMBL/GenBank/DDBJ whole genome shotgun (WGS) entry which is preliminary data.</text>
</comment>
<gene>
    <name evidence="1" type="ORF">GCM10011410_04990</name>
</gene>
<accession>A0A916U278</accession>
<dbReference type="AlphaFoldDB" id="A0A916U278"/>